<evidence type="ECO:0000313" key="1">
    <source>
        <dbReference type="EMBL" id="TFY77778.1"/>
    </source>
</evidence>
<dbReference type="PROSITE" id="PS51386">
    <property type="entry name" value="RINT1_TIP20"/>
    <property type="match status" value="1"/>
</dbReference>
<dbReference type="EMBL" id="SFCI01000826">
    <property type="protein sequence ID" value="TFY77778.1"/>
    <property type="molecule type" value="Genomic_DNA"/>
</dbReference>
<dbReference type="InterPro" id="IPR042042">
    <property type="entry name" value="Tip20p_domB"/>
</dbReference>
<dbReference type="STRING" id="135208.A0A4Y9ZWB2"/>
<dbReference type="InterPro" id="IPR007528">
    <property type="entry name" value="RINT1_Tip20"/>
</dbReference>
<comment type="caution">
    <text evidence="1">The sequence shown here is derived from an EMBL/GenBank/DDBJ whole genome shotgun (WGS) entry which is preliminary data.</text>
</comment>
<evidence type="ECO:0000313" key="2">
    <source>
        <dbReference type="Proteomes" id="UP000298061"/>
    </source>
</evidence>
<dbReference type="AlphaFoldDB" id="A0A4Y9ZWB2"/>
<accession>A0A4Y9ZWB2</accession>
<reference evidence="1 2" key="1">
    <citation type="submission" date="2019-02" db="EMBL/GenBank/DDBJ databases">
        <title>Genome sequencing of the rare red list fungi Hericium alpestre (H. flagellum).</title>
        <authorList>
            <person name="Buettner E."/>
            <person name="Kellner H."/>
        </authorList>
    </citation>
    <scope>NUCLEOTIDE SEQUENCE [LARGE SCALE GENOMIC DNA]</scope>
    <source>
        <strain evidence="1 2">DSM 108284</strain>
    </source>
</reference>
<dbReference type="PANTHER" id="PTHR13520:SF0">
    <property type="entry name" value="RAD50-INTERACTING PROTEIN 1"/>
    <property type="match status" value="1"/>
</dbReference>
<gene>
    <name evidence="1" type="ORF">EWM64_g6234</name>
</gene>
<dbReference type="OrthoDB" id="407410at2759"/>
<dbReference type="Gene3D" id="1.20.58.1420">
    <property type="entry name" value="Dsl1p vesicle tethering complex, Tip20p subunit, domain B"/>
    <property type="match status" value="1"/>
</dbReference>
<dbReference type="GO" id="GO:0006890">
    <property type="term" value="P:retrograde vesicle-mediated transport, Golgi to endoplasmic reticulum"/>
    <property type="evidence" value="ECO:0007669"/>
    <property type="project" value="InterPro"/>
</dbReference>
<organism evidence="1 2">
    <name type="scientific">Hericium alpestre</name>
    <dbReference type="NCBI Taxonomy" id="135208"/>
    <lineage>
        <taxon>Eukaryota</taxon>
        <taxon>Fungi</taxon>
        <taxon>Dikarya</taxon>
        <taxon>Basidiomycota</taxon>
        <taxon>Agaricomycotina</taxon>
        <taxon>Agaricomycetes</taxon>
        <taxon>Russulales</taxon>
        <taxon>Hericiaceae</taxon>
        <taxon>Hericium</taxon>
    </lineage>
</organism>
<sequence>MATAAHIQSLLVPADIASSHQNALRLLNNGHTISHSTQHLAAAVDEAQKHRDQLRSSVRSLRIPTSELQTLISHTRASAASHLHTAQELSLLRHSLADELASLVEELVSSMSASDRRPTLLEDVETMHRNLKELESIKVYVQIIHHALQLREAAIAQVQSSHPIDVSPYQALQSFVSSVSKTCSKVPEITGQTSSVRIVAFLSELATRTWADMRAALSNVLLSAADNLRWPMPVDFAAAKAEDRQAFEKAFNDLLSLQAIGEEIHSSDVEHKEQDELYAIQALIQPVSLRFKYHFDGSRQTNRVDKPEWYFTHILNVCHEHRHFLETAVQSLLLSSKYRDIDAWREFTSDLFPLVIRRLKRSIPVLLPHPPLLAHTIYQALAFDASLKEEGFSLAGTIAGRARENAEWEGVSEVILGRKEWFERWMEGEKAFALEQYHEIISAPDAWLIADGEPHDADAPVQTSSAADRELRPTNSARQLKALVEQVTDRYSPLPQFGQRTRFLIHVQLPLLESYHGRISASLDAFESLSSAFVRACPVHWRGAGERDKTRLTSGVEGVLRLCKALVSAKWIAGAMEGWGEDLFFLELWTEINHRASLRARAESNPLLPDPRNAPEEAPDGTIFEELVMQYGKLATRAEEMIVQQVYGEVESHLRPHLVSLGSPSPDAEPASDIALPPALLSALATLSSHITLLRRTLLISVSLFS</sequence>
<dbReference type="GO" id="GO:0060628">
    <property type="term" value="P:regulation of ER to Golgi vesicle-mediated transport"/>
    <property type="evidence" value="ECO:0007669"/>
    <property type="project" value="TreeGrafter"/>
</dbReference>
<dbReference type="Pfam" id="PF04437">
    <property type="entry name" value="RINT1_TIP1"/>
    <property type="match status" value="1"/>
</dbReference>
<dbReference type="PANTHER" id="PTHR13520">
    <property type="entry name" value="RAD50-INTERACTING PROTEIN 1 RINT-1"/>
    <property type="match status" value="1"/>
</dbReference>
<evidence type="ECO:0008006" key="3">
    <source>
        <dbReference type="Google" id="ProtNLM"/>
    </source>
</evidence>
<proteinExistence type="predicted"/>
<keyword evidence="2" id="KW-1185">Reference proteome</keyword>
<dbReference type="Proteomes" id="UP000298061">
    <property type="component" value="Unassembled WGS sequence"/>
</dbReference>
<dbReference type="GO" id="GO:0006888">
    <property type="term" value="P:endoplasmic reticulum to Golgi vesicle-mediated transport"/>
    <property type="evidence" value="ECO:0007669"/>
    <property type="project" value="InterPro"/>
</dbReference>
<name>A0A4Y9ZWB2_9AGAM</name>
<dbReference type="GO" id="GO:0070939">
    <property type="term" value="C:Dsl1/NZR complex"/>
    <property type="evidence" value="ECO:0007669"/>
    <property type="project" value="InterPro"/>
</dbReference>
<protein>
    <recommendedName>
        <fullName evidence="3">RINT-1 family protein</fullName>
    </recommendedName>
</protein>